<dbReference type="HOGENOM" id="CLU_1452025_0_0_10"/>
<sequence length="186" mass="19930">MPDMYKPIPPQGPEGEKPDDYNAILLGGVVIMAISLVPYLSLLNSLCCLGIMLGGFTSVYHYTSSYKLTILSGEGFKLGSLAGVLGGLASLVISYTLQLVFSYQPGSELLELMHDLQIQMAQGDPDVIAELDALYQKASEVELTVVQMIFGTIVTVTIDALFSGIGGAIGTSFFKYGNREKSYPDA</sequence>
<feature type="transmembrane region" description="Helical" evidence="1">
    <location>
        <begin position="75"/>
        <end position="97"/>
    </location>
</feature>
<evidence type="ECO:0000313" key="3">
    <source>
        <dbReference type="Proteomes" id="UP000001208"/>
    </source>
</evidence>
<keyword evidence="1" id="KW-0812">Transmembrane</keyword>
<evidence type="ECO:0000313" key="2">
    <source>
        <dbReference type="EMBL" id="ACF15102.1"/>
    </source>
</evidence>
<organism evidence="2 3">
    <name type="scientific">Chloroherpeton thalassium (strain ATCC 35110 / GB-78)</name>
    <dbReference type="NCBI Taxonomy" id="517418"/>
    <lineage>
        <taxon>Bacteria</taxon>
        <taxon>Pseudomonadati</taxon>
        <taxon>Chlorobiota</taxon>
        <taxon>Chlorobiia</taxon>
        <taxon>Chlorobiales</taxon>
        <taxon>Chloroherpetonaceae</taxon>
        <taxon>Chloroherpeton</taxon>
    </lineage>
</organism>
<feature type="transmembrane region" description="Helical" evidence="1">
    <location>
        <begin position="21"/>
        <end position="37"/>
    </location>
</feature>
<keyword evidence="3" id="KW-1185">Reference proteome</keyword>
<reference evidence="2 3" key="1">
    <citation type="submission" date="2008-06" db="EMBL/GenBank/DDBJ databases">
        <title>Complete sequence of Chloroherpeton thalassium ATCC 35110.</title>
        <authorList>
            <consortium name="US DOE Joint Genome Institute"/>
            <person name="Lucas S."/>
            <person name="Copeland A."/>
            <person name="Lapidus A."/>
            <person name="Glavina del Rio T."/>
            <person name="Dalin E."/>
            <person name="Tice H."/>
            <person name="Bruce D."/>
            <person name="Goodwin L."/>
            <person name="Pitluck S."/>
            <person name="Schmutz J."/>
            <person name="Larimer F."/>
            <person name="Land M."/>
            <person name="Hauser L."/>
            <person name="Kyrpides N."/>
            <person name="Mikhailova N."/>
            <person name="Liu Z."/>
            <person name="Li T."/>
            <person name="Zhao F."/>
            <person name="Overmann J."/>
            <person name="Bryant D.A."/>
            <person name="Richardson P."/>
        </authorList>
    </citation>
    <scope>NUCLEOTIDE SEQUENCE [LARGE SCALE GENOMIC DNA]</scope>
    <source>
        <strain evidence="3">ATCC 35110 / GB-78</strain>
    </source>
</reference>
<proteinExistence type="predicted"/>
<dbReference type="KEGG" id="cts:Ctha_2653"/>
<dbReference type="STRING" id="517418.Ctha_2653"/>
<evidence type="ECO:0008006" key="4">
    <source>
        <dbReference type="Google" id="ProtNLM"/>
    </source>
</evidence>
<accession>B3QYM9</accession>
<keyword evidence="1" id="KW-1133">Transmembrane helix</keyword>
<dbReference type="AlphaFoldDB" id="B3QYM9"/>
<name>B3QYM9_CHLT3</name>
<evidence type="ECO:0000256" key="1">
    <source>
        <dbReference type="SAM" id="Phobius"/>
    </source>
</evidence>
<dbReference type="EMBL" id="CP001100">
    <property type="protein sequence ID" value="ACF15102.1"/>
    <property type="molecule type" value="Genomic_DNA"/>
</dbReference>
<feature type="transmembrane region" description="Helical" evidence="1">
    <location>
        <begin position="149"/>
        <end position="174"/>
    </location>
</feature>
<protein>
    <recommendedName>
        <fullName evidence="4">DUF4199 domain-containing protein</fullName>
    </recommendedName>
</protein>
<dbReference type="Proteomes" id="UP000001208">
    <property type="component" value="Chromosome"/>
</dbReference>
<keyword evidence="1" id="KW-0472">Membrane</keyword>
<gene>
    <name evidence="2" type="ordered locus">Ctha_2653</name>
</gene>
<dbReference type="eggNOG" id="ENOG503361M">
    <property type="taxonomic scope" value="Bacteria"/>
</dbReference>